<gene>
    <name evidence="2" type="ORF">E9531_10595</name>
</gene>
<dbReference type="Pfam" id="PF17775">
    <property type="entry name" value="YchJ_M-like"/>
    <property type="match status" value="1"/>
</dbReference>
<evidence type="ECO:0000313" key="2">
    <source>
        <dbReference type="EMBL" id="THU00307.1"/>
    </source>
</evidence>
<accession>A0A4S8F0A1</accession>
<dbReference type="Gene3D" id="3.10.450.50">
    <property type="match status" value="1"/>
</dbReference>
<organism evidence="2 3">
    <name type="scientific">Lampropedia puyangensis</name>
    <dbReference type="NCBI Taxonomy" id="1330072"/>
    <lineage>
        <taxon>Bacteria</taxon>
        <taxon>Pseudomonadati</taxon>
        <taxon>Pseudomonadota</taxon>
        <taxon>Betaproteobacteria</taxon>
        <taxon>Burkholderiales</taxon>
        <taxon>Comamonadaceae</taxon>
        <taxon>Lampropedia</taxon>
    </lineage>
</organism>
<keyword evidence="3" id="KW-1185">Reference proteome</keyword>
<name>A0A4S8F0A1_9BURK</name>
<dbReference type="AlphaFoldDB" id="A0A4S8F0A1"/>
<evidence type="ECO:0000259" key="1">
    <source>
        <dbReference type="Pfam" id="PF17775"/>
    </source>
</evidence>
<dbReference type="SUPFAM" id="SSF54427">
    <property type="entry name" value="NTF2-like"/>
    <property type="match status" value="1"/>
</dbReference>
<dbReference type="InterPro" id="IPR048469">
    <property type="entry name" value="YchJ-like_M"/>
</dbReference>
<evidence type="ECO:0000313" key="3">
    <source>
        <dbReference type="Proteomes" id="UP000308917"/>
    </source>
</evidence>
<sequence length="119" mass="13981">MPLHDCCGRFLLLDAGETAPAPDAEHLMRSRYTAFTLQHTAYLLATWHLSTRPTSLDLDDQTRWLGLEVRAHTPLDDTHSEVEFVARYREQGRGHRLHERSRFVKEDGRWWYVDGDFQE</sequence>
<dbReference type="Proteomes" id="UP000308917">
    <property type="component" value="Unassembled WGS sequence"/>
</dbReference>
<dbReference type="InterPro" id="IPR032710">
    <property type="entry name" value="NTF2-like_dom_sf"/>
</dbReference>
<dbReference type="EMBL" id="STFG01000011">
    <property type="protein sequence ID" value="THU00307.1"/>
    <property type="molecule type" value="Genomic_DNA"/>
</dbReference>
<comment type="caution">
    <text evidence="2">The sequence shown here is derived from an EMBL/GenBank/DDBJ whole genome shotgun (WGS) entry which is preliminary data.</text>
</comment>
<reference evidence="2 3" key="1">
    <citation type="journal article" date="2015" name="Antonie Van Leeuwenhoek">
        <title>Lampropedia puyangensis sp. nov., isolated from symptomatic bark of Populus ? euramericana canker and emended description of Lampropedia hyalina (Ehrenberg 1832) Lee et al. 2004.</title>
        <authorList>
            <person name="Li Y."/>
            <person name="Wang T."/>
            <person name="Piao C.G."/>
            <person name="Wang L.F."/>
            <person name="Tian G.Z."/>
            <person name="Zhu T.H."/>
            <person name="Guo M.W."/>
        </authorList>
    </citation>
    <scope>NUCLEOTIDE SEQUENCE [LARGE SCALE GENOMIC DNA]</scope>
    <source>
        <strain evidence="2 3">2-bin</strain>
    </source>
</reference>
<proteinExistence type="predicted"/>
<protein>
    <recommendedName>
        <fullName evidence="1">YchJ-like middle NTF2-like domain-containing protein</fullName>
    </recommendedName>
</protein>
<feature type="domain" description="YchJ-like middle NTF2-like" evidence="1">
    <location>
        <begin position="23"/>
        <end position="115"/>
    </location>
</feature>